<dbReference type="Proteomes" id="UP001597045">
    <property type="component" value="Unassembled WGS sequence"/>
</dbReference>
<dbReference type="EMBL" id="JBHTIS010003321">
    <property type="protein sequence ID" value="MFD1051094.1"/>
    <property type="molecule type" value="Genomic_DNA"/>
</dbReference>
<protein>
    <submittedName>
        <fullName evidence="1">Uncharacterized protein</fullName>
    </submittedName>
</protein>
<gene>
    <name evidence="1" type="ORF">ACFQ1S_38965</name>
</gene>
<comment type="caution">
    <text evidence="1">The sequence shown here is derived from an EMBL/GenBank/DDBJ whole genome shotgun (WGS) entry which is preliminary data.</text>
</comment>
<name>A0ABW3MNR1_9PSEU</name>
<reference evidence="2" key="1">
    <citation type="journal article" date="2019" name="Int. J. Syst. Evol. Microbiol.">
        <title>The Global Catalogue of Microorganisms (GCM) 10K type strain sequencing project: providing services to taxonomists for standard genome sequencing and annotation.</title>
        <authorList>
            <consortium name="The Broad Institute Genomics Platform"/>
            <consortium name="The Broad Institute Genome Sequencing Center for Infectious Disease"/>
            <person name="Wu L."/>
            <person name="Ma J."/>
        </authorList>
    </citation>
    <scope>NUCLEOTIDE SEQUENCE [LARGE SCALE GENOMIC DNA]</scope>
    <source>
        <strain evidence="2">JCM 31486</strain>
    </source>
</reference>
<evidence type="ECO:0000313" key="1">
    <source>
        <dbReference type="EMBL" id="MFD1051094.1"/>
    </source>
</evidence>
<sequence length="80" mass="9003">QPRTDVPADKQAVEAKWEEWRTHQRLTGPNATADYANPAQMNHFTWYQTHGWTTPYPGEDQVFAPERVPGALIPAVEGDG</sequence>
<feature type="non-terminal residue" evidence="1">
    <location>
        <position position="1"/>
    </location>
</feature>
<proteinExistence type="predicted"/>
<keyword evidence="2" id="KW-1185">Reference proteome</keyword>
<organism evidence="1 2">
    <name type="scientific">Kibdelosporangium lantanae</name>
    <dbReference type="NCBI Taxonomy" id="1497396"/>
    <lineage>
        <taxon>Bacteria</taxon>
        <taxon>Bacillati</taxon>
        <taxon>Actinomycetota</taxon>
        <taxon>Actinomycetes</taxon>
        <taxon>Pseudonocardiales</taxon>
        <taxon>Pseudonocardiaceae</taxon>
        <taxon>Kibdelosporangium</taxon>
    </lineage>
</organism>
<evidence type="ECO:0000313" key="2">
    <source>
        <dbReference type="Proteomes" id="UP001597045"/>
    </source>
</evidence>
<accession>A0ABW3MNR1</accession>